<reference evidence="2" key="1">
    <citation type="journal article" date="2021" name="Front. Microbiol.">
        <title>Comprehensive Comparative Genomics and Phenotyping of Methylobacterium Species.</title>
        <authorList>
            <person name="Alessa O."/>
            <person name="Ogura Y."/>
            <person name="Fujitani Y."/>
            <person name="Takami H."/>
            <person name="Hayashi T."/>
            <person name="Sahin N."/>
            <person name="Tani A."/>
        </authorList>
    </citation>
    <scope>NUCLEOTIDE SEQUENCE</scope>
    <source>
        <strain evidence="2">DSM 23632</strain>
    </source>
</reference>
<dbReference type="InterPro" id="IPR017026">
    <property type="entry name" value="ImuA"/>
</dbReference>
<proteinExistence type="predicted"/>
<reference evidence="2" key="2">
    <citation type="submission" date="2021-08" db="EMBL/GenBank/DDBJ databases">
        <authorList>
            <person name="Tani A."/>
            <person name="Ola A."/>
            <person name="Ogura Y."/>
            <person name="Katsura K."/>
            <person name="Hayashi T."/>
        </authorList>
    </citation>
    <scope>NUCLEOTIDE SEQUENCE</scope>
    <source>
        <strain evidence="2">DSM 23632</strain>
    </source>
</reference>
<comment type="caution">
    <text evidence="2">The sequence shown here is derived from an EMBL/GenBank/DDBJ whole genome shotgun (WGS) entry which is preliminary data.</text>
</comment>
<protein>
    <submittedName>
        <fullName evidence="2">Protein ImuA</fullName>
    </submittedName>
</protein>
<gene>
    <name evidence="2" type="primary">imuA</name>
    <name evidence="2" type="ORF">MPOCJGCO_4161</name>
</gene>
<keyword evidence="3" id="KW-1185">Reference proteome</keyword>
<name>A0ABQ4U6N5_9HYPH</name>
<evidence type="ECO:0000313" key="3">
    <source>
        <dbReference type="Proteomes" id="UP001055057"/>
    </source>
</evidence>
<sequence length="258" mass="27323">MPDAADGRDDRLAGMRRQLDDLACKNIVRQRTLPFGLSALDASLPAGGLRCGGVHEVGEVGPSAEYAALSALFAAAVLARLHGPVLWCLRGRDLFAPALVGVGLAPGRVVFAETRSDAEVLPAIEEGLHTRGLCAVVGEVARLGLTASRRLQLAAERSGALVIVVRRHRTVAGREAADDEPNAALTRWRVSPQPGAGPPLSGLPRARWLVELTRARGADTPLSWILDAPDATGRLRLPADLADRSLAPPQRRPRARVG</sequence>
<dbReference type="Gene3D" id="3.40.50.300">
    <property type="entry name" value="P-loop containing nucleotide triphosphate hydrolases"/>
    <property type="match status" value="1"/>
</dbReference>
<evidence type="ECO:0000313" key="2">
    <source>
        <dbReference type="EMBL" id="GJE62033.1"/>
    </source>
</evidence>
<dbReference type="PIRSF" id="PIRSF034285">
    <property type="entry name" value="UCP034285"/>
    <property type="match status" value="1"/>
</dbReference>
<dbReference type="InterPro" id="IPR027417">
    <property type="entry name" value="P-loop_NTPase"/>
</dbReference>
<dbReference type="EMBL" id="BPRB01000268">
    <property type="protein sequence ID" value="GJE62033.1"/>
    <property type="molecule type" value="Genomic_DNA"/>
</dbReference>
<feature type="region of interest" description="Disordered" evidence="1">
    <location>
        <begin position="239"/>
        <end position="258"/>
    </location>
</feature>
<dbReference type="SUPFAM" id="SSF52540">
    <property type="entry name" value="P-loop containing nucleoside triphosphate hydrolases"/>
    <property type="match status" value="1"/>
</dbReference>
<accession>A0ABQ4U6N5</accession>
<organism evidence="2 3">
    <name type="scientific">Methylobacterium trifolii</name>
    <dbReference type="NCBI Taxonomy" id="1003092"/>
    <lineage>
        <taxon>Bacteria</taxon>
        <taxon>Pseudomonadati</taxon>
        <taxon>Pseudomonadota</taxon>
        <taxon>Alphaproteobacteria</taxon>
        <taxon>Hyphomicrobiales</taxon>
        <taxon>Methylobacteriaceae</taxon>
        <taxon>Methylobacterium</taxon>
    </lineage>
</organism>
<dbReference type="RefSeq" id="WP_238184591.1">
    <property type="nucleotide sequence ID" value="NZ_BPRB01000268.1"/>
</dbReference>
<dbReference type="Proteomes" id="UP001055057">
    <property type="component" value="Unassembled WGS sequence"/>
</dbReference>
<evidence type="ECO:0000256" key="1">
    <source>
        <dbReference type="SAM" id="MobiDB-lite"/>
    </source>
</evidence>